<gene>
    <name evidence="3" type="ORF">ASPWEDRAFT_28247</name>
</gene>
<dbReference type="Proteomes" id="UP000184383">
    <property type="component" value="Unassembled WGS sequence"/>
</dbReference>
<dbReference type="RefSeq" id="XP_040689305.1">
    <property type="nucleotide sequence ID" value="XM_040833114.1"/>
</dbReference>
<dbReference type="VEuPathDB" id="FungiDB:ASPWEDRAFT_28247"/>
<proteinExistence type="predicted"/>
<accession>A0A1L9RL10</accession>
<protein>
    <recommendedName>
        <fullName evidence="5">Mid2 domain-containing protein</fullName>
    </recommendedName>
</protein>
<evidence type="ECO:0000313" key="3">
    <source>
        <dbReference type="EMBL" id="OJJ35629.1"/>
    </source>
</evidence>
<dbReference type="EMBL" id="KV878212">
    <property type="protein sequence ID" value="OJJ35629.1"/>
    <property type="molecule type" value="Genomic_DNA"/>
</dbReference>
<reference evidence="4" key="1">
    <citation type="journal article" date="2017" name="Genome Biol.">
        <title>Comparative genomics reveals high biological diversity and specific adaptations in the industrially and medically important fungal genus Aspergillus.</title>
        <authorList>
            <person name="de Vries R.P."/>
            <person name="Riley R."/>
            <person name="Wiebenga A."/>
            <person name="Aguilar-Osorio G."/>
            <person name="Amillis S."/>
            <person name="Uchima C.A."/>
            <person name="Anderluh G."/>
            <person name="Asadollahi M."/>
            <person name="Askin M."/>
            <person name="Barry K."/>
            <person name="Battaglia E."/>
            <person name="Bayram O."/>
            <person name="Benocci T."/>
            <person name="Braus-Stromeyer S.A."/>
            <person name="Caldana C."/>
            <person name="Canovas D."/>
            <person name="Cerqueira G.C."/>
            <person name="Chen F."/>
            <person name="Chen W."/>
            <person name="Choi C."/>
            <person name="Clum A."/>
            <person name="Dos Santos R.A."/>
            <person name="Damasio A.R."/>
            <person name="Diallinas G."/>
            <person name="Emri T."/>
            <person name="Fekete E."/>
            <person name="Flipphi M."/>
            <person name="Freyberg S."/>
            <person name="Gallo A."/>
            <person name="Gournas C."/>
            <person name="Habgood R."/>
            <person name="Hainaut M."/>
            <person name="Harispe M.L."/>
            <person name="Henrissat B."/>
            <person name="Hilden K.S."/>
            <person name="Hope R."/>
            <person name="Hossain A."/>
            <person name="Karabika E."/>
            <person name="Karaffa L."/>
            <person name="Karanyi Z."/>
            <person name="Krasevec N."/>
            <person name="Kuo A."/>
            <person name="Kusch H."/>
            <person name="LaButti K."/>
            <person name="Lagendijk E.L."/>
            <person name="Lapidus A."/>
            <person name="Levasseur A."/>
            <person name="Lindquist E."/>
            <person name="Lipzen A."/>
            <person name="Logrieco A.F."/>
            <person name="MacCabe A."/>
            <person name="Maekelae M.R."/>
            <person name="Malavazi I."/>
            <person name="Melin P."/>
            <person name="Meyer V."/>
            <person name="Mielnichuk N."/>
            <person name="Miskei M."/>
            <person name="Molnar A.P."/>
            <person name="Mule G."/>
            <person name="Ngan C.Y."/>
            <person name="Orejas M."/>
            <person name="Orosz E."/>
            <person name="Ouedraogo J.P."/>
            <person name="Overkamp K.M."/>
            <person name="Park H.-S."/>
            <person name="Perrone G."/>
            <person name="Piumi F."/>
            <person name="Punt P.J."/>
            <person name="Ram A.F."/>
            <person name="Ramon A."/>
            <person name="Rauscher S."/>
            <person name="Record E."/>
            <person name="Riano-Pachon D.M."/>
            <person name="Robert V."/>
            <person name="Roehrig J."/>
            <person name="Ruller R."/>
            <person name="Salamov A."/>
            <person name="Salih N.S."/>
            <person name="Samson R.A."/>
            <person name="Sandor E."/>
            <person name="Sanguinetti M."/>
            <person name="Schuetze T."/>
            <person name="Sepcic K."/>
            <person name="Shelest E."/>
            <person name="Sherlock G."/>
            <person name="Sophianopoulou V."/>
            <person name="Squina F.M."/>
            <person name="Sun H."/>
            <person name="Susca A."/>
            <person name="Todd R.B."/>
            <person name="Tsang A."/>
            <person name="Unkles S.E."/>
            <person name="van de Wiele N."/>
            <person name="van Rossen-Uffink D."/>
            <person name="Oliveira J.V."/>
            <person name="Vesth T.C."/>
            <person name="Visser J."/>
            <person name="Yu J.-H."/>
            <person name="Zhou M."/>
            <person name="Andersen M.R."/>
            <person name="Archer D.B."/>
            <person name="Baker S.E."/>
            <person name="Benoit I."/>
            <person name="Brakhage A.A."/>
            <person name="Braus G.H."/>
            <person name="Fischer R."/>
            <person name="Frisvad J.C."/>
            <person name="Goldman G.H."/>
            <person name="Houbraken J."/>
            <person name="Oakley B."/>
            <person name="Pocsi I."/>
            <person name="Scazzocchio C."/>
            <person name="Seiboth B."/>
            <person name="vanKuyk P.A."/>
            <person name="Wortman J."/>
            <person name="Dyer P.S."/>
            <person name="Grigoriev I.V."/>
        </authorList>
    </citation>
    <scope>NUCLEOTIDE SEQUENCE [LARGE SCALE GENOMIC DNA]</scope>
    <source>
        <strain evidence="4">DTO 134E9</strain>
    </source>
</reference>
<evidence type="ECO:0000256" key="2">
    <source>
        <dbReference type="SAM" id="Phobius"/>
    </source>
</evidence>
<sequence>MSVNLGALTTTFTPPSYCTTDIYPYVASNWKCGTSLCDFGRLGPSLDLNCNPSGFTTDPATSFYYSPGVCPSGHTVARSHTANGTASETFSTCCPSSYACQTETGWPWYSTELCTHATPDTSTYTVTFFTSGSQKTSTTAVGGGINAYGIRIRKGPDSASSPASVSATPTSTQTFSATATNTSAGTTEEQTSASLSTGAKVGIGVGVGLAGLLIIILAALLFWTRRRARNSGVAPTQTQTQTQTWGDQRPEFKNELSGAGMARPAEIWAPPPEMASAIHTAELEGNGNVEILK</sequence>
<dbReference type="OrthoDB" id="4499456at2759"/>
<keyword evidence="2" id="KW-1133">Transmembrane helix</keyword>
<feature type="compositionally biased region" description="Low complexity" evidence="1">
    <location>
        <begin position="158"/>
        <end position="187"/>
    </location>
</feature>
<keyword evidence="2" id="KW-0812">Transmembrane</keyword>
<organism evidence="3 4">
    <name type="scientific">Aspergillus wentii DTO 134E9</name>
    <dbReference type="NCBI Taxonomy" id="1073089"/>
    <lineage>
        <taxon>Eukaryota</taxon>
        <taxon>Fungi</taxon>
        <taxon>Dikarya</taxon>
        <taxon>Ascomycota</taxon>
        <taxon>Pezizomycotina</taxon>
        <taxon>Eurotiomycetes</taxon>
        <taxon>Eurotiomycetidae</taxon>
        <taxon>Eurotiales</taxon>
        <taxon>Aspergillaceae</taxon>
        <taxon>Aspergillus</taxon>
        <taxon>Aspergillus subgen. Cremei</taxon>
    </lineage>
</organism>
<keyword evidence="2" id="KW-0472">Membrane</keyword>
<feature type="transmembrane region" description="Helical" evidence="2">
    <location>
        <begin position="201"/>
        <end position="223"/>
    </location>
</feature>
<evidence type="ECO:0008006" key="5">
    <source>
        <dbReference type="Google" id="ProtNLM"/>
    </source>
</evidence>
<feature type="region of interest" description="Disordered" evidence="1">
    <location>
        <begin position="158"/>
        <end position="194"/>
    </location>
</feature>
<dbReference type="GeneID" id="63748962"/>
<keyword evidence="4" id="KW-1185">Reference proteome</keyword>
<dbReference type="STRING" id="1073089.A0A1L9RL10"/>
<evidence type="ECO:0000256" key="1">
    <source>
        <dbReference type="SAM" id="MobiDB-lite"/>
    </source>
</evidence>
<name>A0A1L9RL10_ASPWE</name>
<dbReference type="AlphaFoldDB" id="A0A1L9RL10"/>
<evidence type="ECO:0000313" key="4">
    <source>
        <dbReference type="Proteomes" id="UP000184383"/>
    </source>
</evidence>